<evidence type="ECO:0000259" key="7">
    <source>
        <dbReference type="Pfam" id="PF04138"/>
    </source>
</evidence>
<gene>
    <name evidence="8" type="ORF">ACFPMF_25855</name>
</gene>
<feature type="domain" description="GtrA/DPMS transmembrane" evidence="7">
    <location>
        <begin position="14"/>
        <end position="98"/>
    </location>
</feature>
<evidence type="ECO:0000313" key="8">
    <source>
        <dbReference type="EMBL" id="MFC5412776.1"/>
    </source>
</evidence>
<keyword evidence="5 6" id="KW-0472">Membrane</keyword>
<feature type="transmembrane region" description="Helical" evidence="6">
    <location>
        <begin position="44"/>
        <end position="64"/>
    </location>
</feature>
<keyword evidence="9" id="KW-1185">Reference proteome</keyword>
<proteinExistence type="inferred from homology"/>
<comment type="similarity">
    <text evidence="2">Belongs to the GtrA family.</text>
</comment>
<evidence type="ECO:0000256" key="5">
    <source>
        <dbReference type="ARBA" id="ARBA00023136"/>
    </source>
</evidence>
<evidence type="ECO:0000256" key="1">
    <source>
        <dbReference type="ARBA" id="ARBA00004141"/>
    </source>
</evidence>
<dbReference type="PANTHER" id="PTHR38459">
    <property type="entry name" value="PROPHAGE BACTOPRENOL-LINKED GLUCOSE TRANSLOCASE HOMOLOG"/>
    <property type="match status" value="1"/>
</dbReference>
<accession>A0ABW0IHI7</accession>
<dbReference type="InterPro" id="IPR051401">
    <property type="entry name" value="GtrA_CellWall_Glycosyl"/>
</dbReference>
<dbReference type="Proteomes" id="UP001596106">
    <property type="component" value="Unassembled WGS sequence"/>
</dbReference>
<evidence type="ECO:0000256" key="2">
    <source>
        <dbReference type="ARBA" id="ARBA00009399"/>
    </source>
</evidence>
<dbReference type="RefSeq" id="WP_379850634.1">
    <property type="nucleotide sequence ID" value="NZ_JBHSMA010000015.1"/>
</dbReference>
<feature type="transmembrane region" description="Helical" evidence="6">
    <location>
        <begin position="76"/>
        <end position="98"/>
    </location>
</feature>
<evidence type="ECO:0000256" key="4">
    <source>
        <dbReference type="ARBA" id="ARBA00022989"/>
    </source>
</evidence>
<dbReference type="PANTHER" id="PTHR38459:SF1">
    <property type="entry name" value="PROPHAGE BACTOPRENOL-LINKED GLUCOSE TRANSLOCASE HOMOLOG"/>
    <property type="match status" value="1"/>
</dbReference>
<feature type="transmembrane region" description="Helical" evidence="6">
    <location>
        <begin position="124"/>
        <end position="141"/>
    </location>
</feature>
<protein>
    <submittedName>
        <fullName evidence="8">GtrA family protein</fullName>
    </submittedName>
</protein>
<dbReference type="Pfam" id="PF04138">
    <property type="entry name" value="GtrA_DPMS_TM"/>
    <property type="match status" value="1"/>
</dbReference>
<sequence length="162" mass="18127">MTDKLFNQKDLIAYFIVAAIGASLQIVVSSLLQEWFQVSYENGVLIGYVTSFFIGFFLTKLLAFNAKNSAKTRREMAKFAMVSVISCLITVYGASGLYNLSISQIGSYEFTLPGSVKTVNTNKLFSHTFGMGLSFISNYILHKTFTFRNTGFYEKLKALLNL</sequence>
<reference evidence="9" key="1">
    <citation type="journal article" date="2019" name="Int. J. Syst. Evol. Microbiol.">
        <title>The Global Catalogue of Microorganisms (GCM) 10K type strain sequencing project: providing services to taxonomists for standard genome sequencing and annotation.</title>
        <authorList>
            <consortium name="The Broad Institute Genomics Platform"/>
            <consortium name="The Broad Institute Genome Sequencing Center for Infectious Disease"/>
            <person name="Wu L."/>
            <person name="Ma J."/>
        </authorList>
    </citation>
    <scope>NUCLEOTIDE SEQUENCE [LARGE SCALE GENOMIC DNA]</scope>
    <source>
        <strain evidence="9">CCUG 55250</strain>
    </source>
</reference>
<keyword evidence="3 6" id="KW-0812">Transmembrane</keyword>
<dbReference type="InterPro" id="IPR007267">
    <property type="entry name" value="GtrA_DPMS_TM"/>
</dbReference>
<organism evidence="8 9">
    <name type="scientific">Larkinella bovis</name>
    <dbReference type="NCBI Taxonomy" id="683041"/>
    <lineage>
        <taxon>Bacteria</taxon>
        <taxon>Pseudomonadati</taxon>
        <taxon>Bacteroidota</taxon>
        <taxon>Cytophagia</taxon>
        <taxon>Cytophagales</taxon>
        <taxon>Spirosomataceae</taxon>
        <taxon>Larkinella</taxon>
    </lineage>
</organism>
<feature type="transmembrane region" description="Helical" evidence="6">
    <location>
        <begin position="12"/>
        <end position="32"/>
    </location>
</feature>
<keyword evidence="4 6" id="KW-1133">Transmembrane helix</keyword>
<comment type="subcellular location">
    <subcellularLocation>
        <location evidence="1">Membrane</location>
        <topology evidence="1">Multi-pass membrane protein</topology>
    </subcellularLocation>
</comment>
<comment type="caution">
    <text evidence="8">The sequence shown here is derived from an EMBL/GenBank/DDBJ whole genome shotgun (WGS) entry which is preliminary data.</text>
</comment>
<dbReference type="EMBL" id="JBHSMA010000015">
    <property type="protein sequence ID" value="MFC5412776.1"/>
    <property type="molecule type" value="Genomic_DNA"/>
</dbReference>
<evidence type="ECO:0000256" key="3">
    <source>
        <dbReference type="ARBA" id="ARBA00022692"/>
    </source>
</evidence>
<evidence type="ECO:0000313" key="9">
    <source>
        <dbReference type="Proteomes" id="UP001596106"/>
    </source>
</evidence>
<evidence type="ECO:0000256" key="6">
    <source>
        <dbReference type="SAM" id="Phobius"/>
    </source>
</evidence>
<name>A0ABW0IHI7_9BACT</name>